<keyword evidence="7" id="KW-0547">Nucleotide-binding</keyword>
<protein>
    <recommendedName>
        <fullName evidence="4">pantothenate kinase</fullName>
        <ecNumber evidence="4">2.7.1.33</ecNumber>
    </recommendedName>
</protein>
<dbReference type="FunFam" id="3.30.420.40:FF:000025">
    <property type="entry name" value="pantothenate kinase 2, mitochondrial"/>
    <property type="match status" value="1"/>
</dbReference>
<comment type="pathway">
    <text evidence="3">Cofactor biosynthesis; coenzyme A biosynthesis; CoA from (R)-pantothenate: step 1/5.</text>
</comment>
<dbReference type="PANTHER" id="PTHR12280:SF20">
    <property type="entry name" value="4'-PHOSPHOPANTETHEINE PHOSPHATASE"/>
    <property type="match status" value="1"/>
</dbReference>
<comment type="catalytic activity">
    <reaction evidence="1">
        <text>(R)-pantothenate + ATP = (R)-4'-phosphopantothenate + ADP + H(+)</text>
        <dbReference type="Rhea" id="RHEA:16373"/>
        <dbReference type="ChEBI" id="CHEBI:10986"/>
        <dbReference type="ChEBI" id="CHEBI:15378"/>
        <dbReference type="ChEBI" id="CHEBI:29032"/>
        <dbReference type="ChEBI" id="CHEBI:30616"/>
        <dbReference type="ChEBI" id="CHEBI:456216"/>
        <dbReference type="EC" id="2.7.1.33"/>
    </reaction>
</comment>
<dbReference type="GO" id="GO:0005829">
    <property type="term" value="C:cytosol"/>
    <property type="evidence" value="ECO:0007669"/>
    <property type="project" value="TreeGrafter"/>
</dbReference>
<keyword evidence="5" id="KW-0963">Cytoplasm</keyword>
<dbReference type="EC" id="2.7.1.33" evidence="4"/>
<keyword evidence="9" id="KW-0067">ATP-binding</keyword>
<organism evidence="12 13">
    <name type="scientific">Papaver nudicaule</name>
    <name type="common">Iceland poppy</name>
    <dbReference type="NCBI Taxonomy" id="74823"/>
    <lineage>
        <taxon>Eukaryota</taxon>
        <taxon>Viridiplantae</taxon>
        <taxon>Streptophyta</taxon>
        <taxon>Embryophyta</taxon>
        <taxon>Tracheophyta</taxon>
        <taxon>Spermatophyta</taxon>
        <taxon>Magnoliopsida</taxon>
        <taxon>Ranunculales</taxon>
        <taxon>Papaveraceae</taxon>
        <taxon>Papaveroideae</taxon>
        <taxon>Papaver</taxon>
    </lineage>
</organism>
<evidence type="ECO:0000256" key="9">
    <source>
        <dbReference type="ARBA" id="ARBA00022840"/>
    </source>
</evidence>
<dbReference type="AlphaFoldDB" id="A0AA41VV25"/>
<dbReference type="PANTHER" id="PTHR12280">
    <property type="entry name" value="PANTOTHENATE KINASE"/>
    <property type="match status" value="1"/>
</dbReference>
<dbReference type="CDD" id="cd24123">
    <property type="entry name" value="ASKHA_NBD_PanK-II_Pank4"/>
    <property type="match status" value="1"/>
</dbReference>
<gene>
    <name evidence="12" type="ORF">MKW94_008481</name>
</gene>
<evidence type="ECO:0000256" key="6">
    <source>
        <dbReference type="ARBA" id="ARBA00022679"/>
    </source>
</evidence>
<comment type="caution">
    <text evidence="12">The sequence shown here is derived from an EMBL/GenBank/DDBJ whole genome shotgun (WGS) entry which is preliminary data.</text>
</comment>
<dbReference type="SUPFAM" id="SSF53067">
    <property type="entry name" value="Actin-like ATPase domain"/>
    <property type="match status" value="2"/>
</dbReference>
<name>A0AA41VV25_PAPNU</name>
<evidence type="ECO:0000256" key="3">
    <source>
        <dbReference type="ARBA" id="ARBA00005225"/>
    </source>
</evidence>
<proteinExistence type="inferred from homology"/>
<comment type="subcellular location">
    <subcellularLocation>
        <location evidence="2">Cytoplasm</location>
    </subcellularLocation>
</comment>
<dbReference type="EMBL" id="JAJJMA010297018">
    <property type="protein sequence ID" value="MCL7047779.1"/>
    <property type="molecule type" value="Genomic_DNA"/>
</dbReference>
<accession>A0AA41VV25</accession>
<dbReference type="GO" id="GO:0005634">
    <property type="term" value="C:nucleus"/>
    <property type="evidence" value="ECO:0007669"/>
    <property type="project" value="TreeGrafter"/>
</dbReference>
<keyword evidence="8" id="KW-0418">Kinase</keyword>
<dbReference type="NCBIfam" id="TIGR00555">
    <property type="entry name" value="panK_eukar"/>
    <property type="match status" value="1"/>
</dbReference>
<dbReference type="Gene3D" id="3.30.420.510">
    <property type="match status" value="1"/>
</dbReference>
<keyword evidence="6" id="KW-0808">Transferase</keyword>
<sequence length="420" mass="45870">MVRSMPHLDVSGAAIHGNSEDRDPAILLPNQSDNISHLALDIGGSLIKLVYFSRQDNLVDADKTLLGVSNDSSISSCPITGGMLHFVKFESWKIDDCLQFIQSKQLLRRSDSLSEIQNNAGNVLIKATGGGAYAYADLFKDKFGVCLDKEDEMDCLVAGANFLLKAIRYEVFTHIEGQKEFVQIDPKEDLFPYLLVNIGSGVSIIKVNGDGSYERVSGTHLGGGTYCGQGMAMTGCESFDELIELSQQGDNTPIDLLVGDIYGGGDYSKIGLSASTIASSFGKIMPGKKKLKDCRPEDISLSLLRMISYNIGQIAYLNACRYGIKRIYFGGFFIRGNAYTMNTISFAIRYWSKGAAEAMFLRHEGFLGALGAFLSCEKQIPVGAPQSISNAKGGGFKKAYHLKFKRFCTKISSVMQRSRS</sequence>
<dbReference type="GO" id="GO:0004594">
    <property type="term" value="F:pantothenate kinase activity"/>
    <property type="evidence" value="ECO:0007669"/>
    <property type="project" value="UniProtKB-EC"/>
</dbReference>
<dbReference type="Proteomes" id="UP001177140">
    <property type="component" value="Unassembled WGS sequence"/>
</dbReference>
<evidence type="ECO:0000256" key="8">
    <source>
        <dbReference type="ARBA" id="ARBA00022777"/>
    </source>
</evidence>
<evidence type="ECO:0000313" key="13">
    <source>
        <dbReference type="Proteomes" id="UP001177140"/>
    </source>
</evidence>
<evidence type="ECO:0000256" key="11">
    <source>
        <dbReference type="ARBA" id="ARBA00060870"/>
    </source>
</evidence>
<keyword evidence="13" id="KW-1185">Reference proteome</keyword>
<dbReference type="GO" id="GO:0005524">
    <property type="term" value="F:ATP binding"/>
    <property type="evidence" value="ECO:0007669"/>
    <property type="project" value="UniProtKB-KW"/>
</dbReference>
<evidence type="ECO:0000313" key="12">
    <source>
        <dbReference type="EMBL" id="MCL7047779.1"/>
    </source>
</evidence>
<evidence type="ECO:0000256" key="7">
    <source>
        <dbReference type="ARBA" id="ARBA00022741"/>
    </source>
</evidence>
<dbReference type="InterPro" id="IPR043129">
    <property type="entry name" value="ATPase_NBD"/>
</dbReference>
<dbReference type="Gene3D" id="3.30.420.40">
    <property type="match status" value="1"/>
</dbReference>
<evidence type="ECO:0000256" key="1">
    <source>
        <dbReference type="ARBA" id="ARBA00001206"/>
    </source>
</evidence>
<keyword evidence="10" id="KW-0173">Coenzyme A biosynthesis</keyword>
<dbReference type="FunFam" id="3.30.420.510:FF:000003">
    <property type="entry name" value="Pantothenate kinase 2"/>
    <property type="match status" value="1"/>
</dbReference>
<dbReference type="GO" id="GO:0015937">
    <property type="term" value="P:coenzyme A biosynthetic process"/>
    <property type="evidence" value="ECO:0007669"/>
    <property type="project" value="UniProtKB-KW"/>
</dbReference>
<comment type="similarity">
    <text evidence="11">Belongs to the type II pantothenate kinase family.</text>
</comment>
<dbReference type="InterPro" id="IPR004567">
    <property type="entry name" value="Type_II_PanK"/>
</dbReference>
<evidence type="ECO:0000256" key="2">
    <source>
        <dbReference type="ARBA" id="ARBA00004496"/>
    </source>
</evidence>
<dbReference type="Pfam" id="PF03630">
    <property type="entry name" value="Fumble"/>
    <property type="match status" value="1"/>
</dbReference>
<evidence type="ECO:0000256" key="4">
    <source>
        <dbReference type="ARBA" id="ARBA00012102"/>
    </source>
</evidence>
<evidence type="ECO:0000256" key="5">
    <source>
        <dbReference type="ARBA" id="ARBA00022490"/>
    </source>
</evidence>
<evidence type="ECO:0000256" key="10">
    <source>
        <dbReference type="ARBA" id="ARBA00022993"/>
    </source>
</evidence>
<reference evidence="12" key="1">
    <citation type="submission" date="2022-03" db="EMBL/GenBank/DDBJ databases">
        <title>A functionally conserved STORR gene fusion in Papaver species that diverged 16.8 million years ago.</title>
        <authorList>
            <person name="Catania T."/>
        </authorList>
    </citation>
    <scope>NUCLEOTIDE SEQUENCE</scope>
    <source>
        <strain evidence="12">S-191538</strain>
    </source>
</reference>